<organism evidence="1 2">
    <name type="scientific">Sphingomonas oligophenolica</name>
    <dbReference type="NCBI Taxonomy" id="301154"/>
    <lineage>
        <taxon>Bacteria</taxon>
        <taxon>Pseudomonadati</taxon>
        <taxon>Pseudomonadota</taxon>
        <taxon>Alphaproteobacteria</taxon>
        <taxon>Sphingomonadales</taxon>
        <taxon>Sphingomonadaceae</taxon>
        <taxon>Sphingomonas</taxon>
    </lineage>
</organism>
<name>A0ABU9Y3T6_9SPHN</name>
<sequence>MPMIISGTGVITQINVFTCTPANQAALIALLAEGARSVSDVEGWMSASIHRGLAGDAVVNYAQCRDQAAQDRVMARLRASDFFARNAALGTAHPGLYEVAATIER</sequence>
<dbReference type="Gene3D" id="3.30.70.100">
    <property type="match status" value="1"/>
</dbReference>
<dbReference type="InterPro" id="IPR011008">
    <property type="entry name" value="Dimeric_a/b-barrel"/>
</dbReference>
<dbReference type="GO" id="GO:0004497">
    <property type="term" value="F:monooxygenase activity"/>
    <property type="evidence" value="ECO:0007669"/>
    <property type="project" value="UniProtKB-KW"/>
</dbReference>
<dbReference type="Proteomes" id="UP001419910">
    <property type="component" value="Unassembled WGS sequence"/>
</dbReference>
<evidence type="ECO:0000313" key="1">
    <source>
        <dbReference type="EMBL" id="MEN2790458.1"/>
    </source>
</evidence>
<dbReference type="SUPFAM" id="SSF54909">
    <property type="entry name" value="Dimeric alpha+beta barrel"/>
    <property type="match status" value="1"/>
</dbReference>
<reference evidence="1 2" key="1">
    <citation type="submission" date="2024-05" db="EMBL/GenBank/DDBJ databases">
        <authorList>
            <person name="Liu Q."/>
            <person name="Xin Y.-H."/>
        </authorList>
    </citation>
    <scope>NUCLEOTIDE SEQUENCE [LARGE SCALE GENOMIC DNA]</scope>
    <source>
        <strain evidence="1 2">CGMCC 1.10181</strain>
    </source>
</reference>
<gene>
    <name evidence="1" type="ORF">ABC974_12535</name>
</gene>
<accession>A0ABU9Y3T6</accession>
<evidence type="ECO:0000313" key="2">
    <source>
        <dbReference type="Proteomes" id="UP001419910"/>
    </source>
</evidence>
<keyword evidence="1" id="KW-0560">Oxidoreductase</keyword>
<keyword evidence="2" id="KW-1185">Reference proteome</keyword>
<proteinExistence type="predicted"/>
<comment type="caution">
    <text evidence="1">The sequence shown here is derived from an EMBL/GenBank/DDBJ whole genome shotgun (WGS) entry which is preliminary data.</text>
</comment>
<dbReference type="EMBL" id="JBDIME010000009">
    <property type="protein sequence ID" value="MEN2790458.1"/>
    <property type="molecule type" value="Genomic_DNA"/>
</dbReference>
<keyword evidence="1" id="KW-0503">Monooxygenase</keyword>
<protein>
    <submittedName>
        <fullName evidence="1">Antibiotic biosynthesis monooxygenase</fullName>
    </submittedName>
</protein>
<dbReference type="RefSeq" id="WP_343889329.1">
    <property type="nucleotide sequence ID" value="NZ_BAAAEH010000021.1"/>
</dbReference>